<dbReference type="RefSeq" id="WP_091534428.1">
    <property type="nucleotide sequence ID" value="NZ_FOOC01000009.1"/>
</dbReference>
<keyword evidence="4" id="KW-1185">Reference proteome</keyword>
<evidence type="ECO:0000313" key="3">
    <source>
        <dbReference type="EMBL" id="SFF57237.1"/>
    </source>
</evidence>
<dbReference type="AlphaFoldDB" id="A0A1I2JW24"/>
<evidence type="ECO:0000313" key="4">
    <source>
        <dbReference type="Proteomes" id="UP000199771"/>
    </source>
</evidence>
<dbReference type="PANTHER" id="PTHR34075">
    <property type="entry name" value="BLR3430 PROTEIN"/>
    <property type="match status" value="1"/>
</dbReference>
<gene>
    <name evidence="3" type="ORF">SAMN04488120_10990</name>
</gene>
<protein>
    <recommendedName>
        <fullName evidence="5">Benzoylsuccinyl-CoA thiolase</fullName>
    </recommendedName>
</protein>
<dbReference type="InterPro" id="IPR022002">
    <property type="entry name" value="ChsH2_Znr"/>
</dbReference>
<feature type="domain" description="ChsH2 C-terminal OB-fold" evidence="1">
    <location>
        <begin position="60"/>
        <end position="128"/>
    </location>
</feature>
<evidence type="ECO:0000259" key="1">
    <source>
        <dbReference type="Pfam" id="PF01796"/>
    </source>
</evidence>
<sequence length="144" mass="15973">MSDSSTLSAAVAALPGWFTLDPVRPQLLGTRCTACGTYYFPRQQLFCRNPDCAGETFEDVALSRTGTLWSYTNAAYPPPEPYVVKEPYQPFGIAAVELERECMIVLGQLARGVDLARLCIGQRMELVLEPLDDGKLIWKWKPAA</sequence>
<accession>A0A1I2JW24</accession>
<dbReference type="SUPFAM" id="SSF50249">
    <property type="entry name" value="Nucleic acid-binding proteins"/>
    <property type="match status" value="1"/>
</dbReference>
<dbReference type="Pfam" id="PF01796">
    <property type="entry name" value="OB_ChsH2_C"/>
    <property type="match status" value="1"/>
</dbReference>
<dbReference type="STRING" id="1076937.SAMN04488120_10990"/>
<dbReference type="OrthoDB" id="4303499at2"/>
<dbReference type="Proteomes" id="UP000199771">
    <property type="component" value="Unassembled WGS sequence"/>
</dbReference>
<dbReference type="InterPro" id="IPR012340">
    <property type="entry name" value="NA-bd_OB-fold"/>
</dbReference>
<feature type="domain" description="ChsH2 rubredoxin-like zinc ribbon" evidence="2">
    <location>
        <begin position="24"/>
        <end position="58"/>
    </location>
</feature>
<dbReference type="InterPro" id="IPR002878">
    <property type="entry name" value="ChsH2_C"/>
</dbReference>
<name>A0A1I2JW24_9GAMM</name>
<dbReference type="PANTHER" id="PTHR34075:SF5">
    <property type="entry name" value="BLR3430 PROTEIN"/>
    <property type="match status" value="1"/>
</dbReference>
<dbReference type="InterPro" id="IPR052513">
    <property type="entry name" value="Thioester_dehydratase-like"/>
</dbReference>
<evidence type="ECO:0008006" key="5">
    <source>
        <dbReference type="Google" id="ProtNLM"/>
    </source>
</evidence>
<dbReference type="Pfam" id="PF12172">
    <property type="entry name" value="zf-ChsH2"/>
    <property type="match status" value="1"/>
</dbReference>
<evidence type="ECO:0000259" key="2">
    <source>
        <dbReference type="Pfam" id="PF12172"/>
    </source>
</evidence>
<reference evidence="3 4" key="1">
    <citation type="submission" date="2016-10" db="EMBL/GenBank/DDBJ databases">
        <authorList>
            <person name="de Groot N.N."/>
        </authorList>
    </citation>
    <scope>NUCLEOTIDE SEQUENCE [LARGE SCALE GENOMIC DNA]</scope>
    <source>
        <strain evidence="3 4">DSM 23609</strain>
    </source>
</reference>
<proteinExistence type="predicted"/>
<dbReference type="EMBL" id="FOOC01000009">
    <property type="protein sequence ID" value="SFF57237.1"/>
    <property type="molecule type" value="Genomic_DNA"/>
</dbReference>
<organism evidence="3 4">
    <name type="scientific">Fontimonas thermophila</name>
    <dbReference type="NCBI Taxonomy" id="1076937"/>
    <lineage>
        <taxon>Bacteria</taxon>
        <taxon>Pseudomonadati</taxon>
        <taxon>Pseudomonadota</taxon>
        <taxon>Gammaproteobacteria</taxon>
        <taxon>Nevskiales</taxon>
        <taxon>Nevskiaceae</taxon>
        <taxon>Fontimonas</taxon>
    </lineage>
</organism>